<dbReference type="GO" id="GO:0016853">
    <property type="term" value="F:isomerase activity"/>
    <property type="evidence" value="ECO:0007669"/>
    <property type="project" value="InterPro"/>
</dbReference>
<protein>
    <submittedName>
        <fullName evidence="1">Aldose 1-epimerase</fullName>
    </submittedName>
</protein>
<organism evidence="1 2">
    <name type="scientific">Collinsella intestinalis DSM 13280</name>
    <dbReference type="NCBI Taxonomy" id="521003"/>
    <lineage>
        <taxon>Bacteria</taxon>
        <taxon>Bacillati</taxon>
        <taxon>Actinomycetota</taxon>
        <taxon>Coriobacteriia</taxon>
        <taxon>Coriobacteriales</taxon>
        <taxon>Coriobacteriaceae</taxon>
        <taxon>Collinsella</taxon>
    </lineage>
</organism>
<comment type="caution">
    <text evidence="1">The sequence shown here is derived from an EMBL/GenBank/DDBJ whole genome shotgun (WGS) entry which is preliminary data.</text>
</comment>
<dbReference type="Gene3D" id="2.70.98.10">
    <property type="match status" value="1"/>
</dbReference>
<dbReference type="PANTHER" id="PTHR11122">
    <property type="entry name" value="APOSPORY-ASSOCIATED PROTEIN C-RELATED"/>
    <property type="match status" value="1"/>
</dbReference>
<proteinExistence type="predicted"/>
<reference evidence="1 2" key="1">
    <citation type="submission" date="2009-04" db="EMBL/GenBank/DDBJ databases">
        <authorList>
            <person name="Weinstock G."/>
            <person name="Sodergren E."/>
            <person name="Clifton S."/>
            <person name="Fulton L."/>
            <person name="Fulton B."/>
            <person name="Courtney L."/>
            <person name="Fronick C."/>
            <person name="Harrison M."/>
            <person name="Strong C."/>
            <person name="Farmer C."/>
            <person name="Delahaunty K."/>
            <person name="Markovic C."/>
            <person name="Hall O."/>
            <person name="Minx P."/>
            <person name="Tomlinson C."/>
            <person name="Mitreva M."/>
            <person name="Nelson J."/>
            <person name="Hou S."/>
            <person name="Wollam A."/>
            <person name="Pepin K.H."/>
            <person name="Johnson M."/>
            <person name="Bhonagiri V."/>
            <person name="Nash W.E."/>
            <person name="Warren W."/>
            <person name="Chinwalla A."/>
            <person name="Mardis E.R."/>
            <person name="Wilson R.K."/>
        </authorList>
    </citation>
    <scope>NUCLEOTIDE SEQUENCE [LARGE SCALE GENOMIC DNA]</scope>
    <source>
        <strain evidence="1 2">DSM 13280</strain>
    </source>
</reference>
<dbReference type="CDD" id="cd09024">
    <property type="entry name" value="Aldose_epim_lacX"/>
    <property type="match status" value="1"/>
</dbReference>
<dbReference type="Proteomes" id="UP000003295">
    <property type="component" value="Unassembled WGS sequence"/>
</dbReference>
<dbReference type="eggNOG" id="COG2017">
    <property type="taxonomic scope" value="Bacteria"/>
</dbReference>
<dbReference type="InterPro" id="IPR014718">
    <property type="entry name" value="GH-type_carb-bd"/>
</dbReference>
<gene>
    <name evidence="1" type="ORF">COLINT_03363</name>
</gene>
<name>C4FBB1_9ACTN</name>
<sequence>MARQIALGVGVSMSVPPTLEFVHSRVRVPGMIVKVPNNMEPNVNVPVARQGQTGDNGVCNGVASAVHHGRPVRLRLRPKGFAMSNTTISKGGLSATISSKGAELTSLALDGREYLWQADPTFWGKHAPVLFPIVGSLRGDEAESAQGTCRMPRHGLARINEHRVAGVAEDGSAVTFEFTSSPETLEAYPYEFKLNMTYAITGEATLTQTFSVTNTGAAAMPFSVGGHPAFNVPAPGAGDEAFDEYAIEFSEPWTCVAPTIAEGGLLTFDETTVPVENVDVLPVTRELFSRDAVMLTDVPGGTLTLRGTKSGRGVRIDFADFKYIGIWSACQGNSPFIALEPWTGHATLTSEDDVFEHKRNVTVIAPGETRDFSFSMTVLVGGALLRARDAM</sequence>
<dbReference type="EMBL" id="ABXH02000031">
    <property type="protein sequence ID" value="EEP43956.1"/>
    <property type="molecule type" value="Genomic_DNA"/>
</dbReference>
<dbReference type="GO" id="GO:0005975">
    <property type="term" value="P:carbohydrate metabolic process"/>
    <property type="evidence" value="ECO:0007669"/>
    <property type="project" value="InterPro"/>
</dbReference>
<dbReference type="STRING" id="521003.COLINT_03363"/>
<evidence type="ECO:0000313" key="2">
    <source>
        <dbReference type="Proteomes" id="UP000003295"/>
    </source>
</evidence>
<dbReference type="HOGENOM" id="CLU_057834_1_0_11"/>
<accession>C4FBB1</accession>
<dbReference type="SUPFAM" id="SSF74650">
    <property type="entry name" value="Galactose mutarotase-like"/>
    <property type="match status" value="1"/>
</dbReference>
<dbReference type="Pfam" id="PF01263">
    <property type="entry name" value="Aldose_epim"/>
    <property type="match status" value="1"/>
</dbReference>
<dbReference type="GO" id="GO:0030246">
    <property type="term" value="F:carbohydrate binding"/>
    <property type="evidence" value="ECO:0007669"/>
    <property type="project" value="InterPro"/>
</dbReference>
<dbReference type="PANTHER" id="PTHR11122:SF13">
    <property type="entry name" value="GLUCOSE-6-PHOSPHATE 1-EPIMERASE"/>
    <property type="match status" value="1"/>
</dbReference>
<dbReference type="InterPro" id="IPR011013">
    <property type="entry name" value="Gal_mutarotase_sf_dom"/>
</dbReference>
<evidence type="ECO:0000313" key="1">
    <source>
        <dbReference type="EMBL" id="EEP43956.1"/>
    </source>
</evidence>
<dbReference type="InterPro" id="IPR037481">
    <property type="entry name" value="LacX"/>
</dbReference>
<dbReference type="AlphaFoldDB" id="C4FBB1"/>
<dbReference type="InterPro" id="IPR008183">
    <property type="entry name" value="Aldose_1/G6P_1-epimerase"/>
</dbReference>